<sequence>MKAFIKEYFPHFENDSATVEEVIKLEKQLEIDLPSDYKDFLIHLNGFEGEVGSNYTVFEPVSKIYELTQNFCAESFPWAIYIGSNGNLEMFVIDKRTYPRKFGLLPFIADDKDFISLGETFEQFLYRLREGTSFEN</sequence>
<evidence type="ECO:0000313" key="2">
    <source>
        <dbReference type="EMBL" id="MBC3792129.1"/>
    </source>
</evidence>
<keyword evidence="3" id="KW-1185">Reference proteome</keyword>
<dbReference type="Pfam" id="PF09346">
    <property type="entry name" value="SMI1_KNR4"/>
    <property type="match status" value="1"/>
</dbReference>
<gene>
    <name evidence="2" type="ORF">FH603_2639</name>
</gene>
<name>A0ABR6W6E9_9BACT</name>
<reference evidence="2 3" key="1">
    <citation type="submission" date="2019-06" db="EMBL/GenBank/DDBJ databases">
        <title>Spirosoma utsteinense sp. nov. isolated from Antarctic ice-free soils.</title>
        <authorList>
            <person name="Tahon G."/>
        </authorList>
    </citation>
    <scope>NUCLEOTIDE SEQUENCE [LARGE SCALE GENOMIC DNA]</scope>
    <source>
        <strain evidence="2 3">LMG 31447</strain>
    </source>
</reference>
<dbReference type="SMART" id="SM00860">
    <property type="entry name" value="SMI1_KNR4"/>
    <property type="match status" value="1"/>
</dbReference>
<dbReference type="SUPFAM" id="SSF160631">
    <property type="entry name" value="SMI1/KNR4-like"/>
    <property type="match status" value="1"/>
</dbReference>
<protein>
    <recommendedName>
        <fullName evidence="1">Knr4/Smi1-like domain-containing protein</fullName>
    </recommendedName>
</protein>
<feature type="domain" description="Knr4/Smi1-like" evidence="1">
    <location>
        <begin position="16"/>
        <end position="127"/>
    </location>
</feature>
<dbReference type="InterPro" id="IPR037883">
    <property type="entry name" value="Knr4/Smi1-like_sf"/>
</dbReference>
<evidence type="ECO:0000259" key="1">
    <source>
        <dbReference type="SMART" id="SM00860"/>
    </source>
</evidence>
<dbReference type="EMBL" id="VFIA01000014">
    <property type="protein sequence ID" value="MBC3792129.1"/>
    <property type="molecule type" value="Genomic_DNA"/>
</dbReference>
<dbReference type="InterPro" id="IPR018958">
    <property type="entry name" value="Knr4/Smi1-like_dom"/>
</dbReference>
<dbReference type="Proteomes" id="UP000700732">
    <property type="component" value="Unassembled WGS sequence"/>
</dbReference>
<evidence type="ECO:0000313" key="3">
    <source>
        <dbReference type="Proteomes" id="UP000700732"/>
    </source>
</evidence>
<accession>A0ABR6W6E9</accession>
<organism evidence="2 3">
    <name type="scientific">Spirosoma utsteinense</name>
    <dbReference type="NCBI Taxonomy" id="2585773"/>
    <lineage>
        <taxon>Bacteria</taxon>
        <taxon>Pseudomonadati</taxon>
        <taxon>Bacteroidota</taxon>
        <taxon>Cytophagia</taxon>
        <taxon>Cytophagales</taxon>
        <taxon>Cytophagaceae</taxon>
        <taxon>Spirosoma</taxon>
    </lineage>
</organism>
<comment type="caution">
    <text evidence="2">The sequence shown here is derived from an EMBL/GenBank/DDBJ whole genome shotgun (WGS) entry which is preliminary data.</text>
</comment>
<dbReference type="RefSeq" id="WP_186737925.1">
    <property type="nucleotide sequence ID" value="NZ_VFIA01000014.1"/>
</dbReference>
<dbReference type="Gene3D" id="3.40.1580.10">
    <property type="entry name" value="SMI1/KNR4-like"/>
    <property type="match status" value="1"/>
</dbReference>
<proteinExistence type="predicted"/>